<evidence type="ECO:0000313" key="4">
    <source>
        <dbReference type="Proteomes" id="UP000595691"/>
    </source>
</evidence>
<dbReference type="PANTHER" id="PTHR43798:SF31">
    <property type="entry name" value="AB HYDROLASE SUPERFAMILY PROTEIN YCLE"/>
    <property type="match status" value="1"/>
</dbReference>
<gene>
    <name evidence="3" type="ORF">I5776_09715</name>
</gene>
<dbReference type="PANTHER" id="PTHR43798">
    <property type="entry name" value="MONOACYLGLYCEROL LIPASE"/>
    <property type="match status" value="1"/>
</dbReference>
<protein>
    <submittedName>
        <fullName evidence="3">Alpha/beta hydrolase</fullName>
    </submittedName>
</protein>
<dbReference type="InterPro" id="IPR029058">
    <property type="entry name" value="AB_hydrolase_fold"/>
</dbReference>
<organism evidence="3 4">
    <name type="scientific">Heyndrickxia vini</name>
    <dbReference type="NCBI Taxonomy" id="1476025"/>
    <lineage>
        <taxon>Bacteria</taxon>
        <taxon>Bacillati</taxon>
        <taxon>Bacillota</taxon>
        <taxon>Bacilli</taxon>
        <taxon>Bacillales</taxon>
        <taxon>Bacillaceae</taxon>
        <taxon>Heyndrickxia</taxon>
    </lineage>
</organism>
<keyword evidence="1 3" id="KW-0378">Hydrolase</keyword>
<dbReference type="InterPro" id="IPR050266">
    <property type="entry name" value="AB_hydrolase_sf"/>
</dbReference>
<dbReference type="GO" id="GO:0016787">
    <property type="term" value="F:hydrolase activity"/>
    <property type="evidence" value="ECO:0007669"/>
    <property type="project" value="UniProtKB-KW"/>
</dbReference>
<keyword evidence="4" id="KW-1185">Reference proteome</keyword>
<reference evidence="3 4" key="1">
    <citation type="submission" date="2020-11" db="EMBL/GenBank/DDBJ databases">
        <title>Taxonomic evaluation of the Bacillus sporothermodurans group of bacteria based on whole genome sequences.</title>
        <authorList>
            <person name="Fiedler G."/>
            <person name="Herbstmann A.-D."/>
            <person name="Doll E."/>
            <person name="Wenning M."/>
            <person name="Brinks E."/>
            <person name="Kabisch J."/>
            <person name="Breitenwieser F."/>
            <person name="Lappann M."/>
            <person name="Boehnlein C."/>
            <person name="Franz C."/>
        </authorList>
    </citation>
    <scope>NUCLEOTIDE SEQUENCE [LARGE SCALE GENOMIC DNA]</scope>
    <source>
        <strain evidence="3 4">JCM 19841</strain>
    </source>
</reference>
<name>A0ABX7E9K8_9BACI</name>
<sequence>MPIAKCGNLNLFYEDYGVGPAIIFIHPPGMGRKTFLKQLPLQNDFRLLIPDFSGHGDSISHDGEMTISLYMKEIEAIRKHAEVSELFLFGYSAGSIIVQEYAIKYPMNVKGVILSGGYPKIVNEMLKIEHQIGINMVMFAPKVLAKVLSVSHFYEKTLQLELYEHILKSNRYTWRQFYIESLHFNCLGRLSLLNAPLMLLYGTMSDIINQHVKLYPKIIDTEIHFIKGAGHQLPTKNDKKVNDLIAQFINKQVYNNLIM</sequence>
<evidence type="ECO:0000259" key="2">
    <source>
        <dbReference type="Pfam" id="PF12146"/>
    </source>
</evidence>
<dbReference type="Gene3D" id="3.40.50.1820">
    <property type="entry name" value="alpha/beta hydrolase"/>
    <property type="match status" value="1"/>
</dbReference>
<feature type="domain" description="Serine aminopeptidase S33" evidence="2">
    <location>
        <begin position="42"/>
        <end position="234"/>
    </location>
</feature>
<dbReference type="SUPFAM" id="SSF53474">
    <property type="entry name" value="alpha/beta-Hydrolases"/>
    <property type="match status" value="1"/>
</dbReference>
<dbReference type="EMBL" id="CP065425">
    <property type="protein sequence ID" value="QQZ11137.1"/>
    <property type="molecule type" value="Genomic_DNA"/>
</dbReference>
<dbReference type="RefSeq" id="WP_202780409.1">
    <property type="nucleotide sequence ID" value="NZ_CP065425.1"/>
</dbReference>
<proteinExistence type="predicted"/>
<evidence type="ECO:0000313" key="3">
    <source>
        <dbReference type="EMBL" id="QQZ11137.1"/>
    </source>
</evidence>
<evidence type="ECO:0000256" key="1">
    <source>
        <dbReference type="ARBA" id="ARBA00022801"/>
    </source>
</evidence>
<dbReference type="InterPro" id="IPR022742">
    <property type="entry name" value="Hydrolase_4"/>
</dbReference>
<dbReference type="Pfam" id="PF12146">
    <property type="entry name" value="Hydrolase_4"/>
    <property type="match status" value="1"/>
</dbReference>
<dbReference type="Proteomes" id="UP000595691">
    <property type="component" value="Chromosome"/>
</dbReference>
<accession>A0ABX7E9K8</accession>